<keyword evidence="2" id="KW-0378">Hydrolase</keyword>
<dbReference type="InterPro" id="IPR043146">
    <property type="entry name" value="Penicillin_amidase_N_B-knob"/>
</dbReference>
<keyword evidence="5" id="KW-0106">Calcium</keyword>
<dbReference type="InterPro" id="IPR043147">
    <property type="entry name" value="Penicillin_amidase_A-knob"/>
</dbReference>
<feature type="active site" description="Nucleophile" evidence="4">
    <location>
        <position position="256"/>
    </location>
</feature>
<dbReference type="Gene3D" id="1.10.1400.10">
    <property type="match status" value="1"/>
</dbReference>
<gene>
    <name evidence="6" type="ORF">BKE38_09650</name>
</gene>
<evidence type="ECO:0000313" key="7">
    <source>
        <dbReference type="Proteomes" id="UP000188879"/>
    </source>
</evidence>
<evidence type="ECO:0000313" key="6">
    <source>
        <dbReference type="EMBL" id="ONG55008.1"/>
    </source>
</evidence>
<evidence type="ECO:0000256" key="1">
    <source>
        <dbReference type="ARBA" id="ARBA00006586"/>
    </source>
</evidence>
<dbReference type="InterPro" id="IPR002692">
    <property type="entry name" value="S45"/>
</dbReference>
<dbReference type="Gene3D" id="3.60.20.10">
    <property type="entry name" value="Glutamine Phosphoribosylpyrophosphate, subunit 1, domain 1"/>
    <property type="match status" value="1"/>
</dbReference>
<name>A0A1V2H4G8_9PROT</name>
<evidence type="ECO:0000256" key="4">
    <source>
        <dbReference type="PIRSR" id="PIRSR001227-1"/>
    </source>
</evidence>
<proteinExistence type="inferred from homology"/>
<dbReference type="Pfam" id="PF01804">
    <property type="entry name" value="Penicil_amidase"/>
    <property type="match status" value="1"/>
</dbReference>
<dbReference type="EMBL" id="MLCO01000077">
    <property type="protein sequence ID" value="ONG55008.1"/>
    <property type="molecule type" value="Genomic_DNA"/>
</dbReference>
<dbReference type="Gene3D" id="1.10.439.10">
    <property type="entry name" value="Penicillin Amidohydrolase, domain 1"/>
    <property type="match status" value="1"/>
</dbReference>
<evidence type="ECO:0000256" key="3">
    <source>
        <dbReference type="ARBA" id="ARBA00023145"/>
    </source>
</evidence>
<feature type="binding site" evidence="5">
    <location>
        <position position="331"/>
    </location>
    <ligand>
        <name>Ca(2+)</name>
        <dbReference type="ChEBI" id="CHEBI:29108"/>
    </ligand>
</feature>
<dbReference type="PANTHER" id="PTHR34218:SF4">
    <property type="entry name" value="ACYL-HOMOSERINE LACTONE ACYLASE QUIP"/>
    <property type="match status" value="1"/>
</dbReference>
<dbReference type="GO" id="GO:0017000">
    <property type="term" value="P:antibiotic biosynthetic process"/>
    <property type="evidence" value="ECO:0007669"/>
    <property type="project" value="InterPro"/>
</dbReference>
<evidence type="ECO:0000256" key="5">
    <source>
        <dbReference type="PIRSR" id="PIRSR001227-2"/>
    </source>
</evidence>
<dbReference type="Proteomes" id="UP000188879">
    <property type="component" value="Unassembled WGS sequence"/>
</dbReference>
<sequence length="791" mass="86591">MNDTVAPPASPTLPGETIRLRGLQAPASIHVDRWGIPHLRAENEADLFFLQGFNAARDRLWQIDLWRKRGLGLLAADFGPGFLAQDRASRLFLYRGDMEAEFSAYAPDARQICEAFVAGINAFVDLVEAEPARLPAEFRALGTRPSRWAAEDVVRIRSHSLTRNALSEVLRAIVLSKADLATDLLRKHLEPMVEPVRPEGLDLSTLGTEVLTQFKLATAAVTFSAERLAAPLDDWRRWTAVTDLGDVVMGAEMEGSNNWAIHGSRSESGRPILASDPHRAHAAPSLRYIVHLDSPGFNAIGAGEPAVPGISIGHNGTSAFALTIHGADQEDVYVYETAEGDRNSYRHGDAFSDMDVVRDNFAVKGHPDQTLMLRFTQHGPVIAEDVANRRAVAIRTVWSMPGSAPYLASLASMRATTLEEFRTAIRRWGTPSVNKVYADTSGTIAWTPAGFAPQRPNWDGLLPVPGDGRYEWSGLLDPAEHPWRVDPLEGFVHSANEQNLPADWNHAEKTYGYEWVEASRATRIRESLTRGPLLTLADCTALQTDVLSIPARRLCALLLTLPRGSAPELWAAQTLLEDWDFRLAADSAAAGLFEVFLTKHLKPRLLAALVPDATLRPLLLPQDMESLLLVLENPDARLPAAARDALLADCLMAAFHDCESRMGSCPSGWSWGKLHHGYFAHALQGLTAETATLDVGPFPVGGSAQTPMHTGYRPGDFRCTFGASVRLVMDVGEWDNSLCINAPGQSGDPASPHYADLAPHWAQGEYVPLLYSREAVDRMEMQRIALVPVAD</sequence>
<dbReference type="InterPro" id="IPR023343">
    <property type="entry name" value="Penicillin_amidase_dom1"/>
</dbReference>
<dbReference type="SUPFAM" id="SSF56235">
    <property type="entry name" value="N-terminal nucleophile aminohydrolases (Ntn hydrolases)"/>
    <property type="match status" value="1"/>
</dbReference>
<keyword evidence="3" id="KW-0865">Zymogen</keyword>
<dbReference type="GO" id="GO:0016811">
    <property type="term" value="F:hydrolase activity, acting on carbon-nitrogen (but not peptide) bonds, in linear amides"/>
    <property type="evidence" value="ECO:0007669"/>
    <property type="project" value="InterPro"/>
</dbReference>
<keyword evidence="7" id="KW-1185">Reference proteome</keyword>
<comment type="similarity">
    <text evidence="1">Belongs to the peptidase S45 family.</text>
</comment>
<dbReference type="Gene3D" id="2.30.120.10">
    <property type="match status" value="1"/>
</dbReference>
<keyword evidence="5" id="KW-0479">Metal-binding</keyword>
<reference evidence="6 7" key="1">
    <citation type="submission" date="2016-10" db="EMBL/GenBank/DDBJ databases">
        <title>Draft Genome sequence of Roseomonas sp. strain M3.</title>
        <authorList>
            <person name="Subhash Y."/>
            <person name="Lee S."/>
        </authorList>
    </citation>
    <scope>NUCLEOTIDE SEQUENCE [LARGE SCALE GENOMIC DNA]</scope>
    <source>
        <strain evidence="6 7">M3</strain>
    </source>
</reference>
<dbReference type="AlphaFoldDB" id="A0A1V2H4G8"/>
<dbReference type="CDD" id="cd03747">
    <property type="entry name" value="Ntn_PGA_like"/>
    <property type="match status" value="1"/>
</dbReference>
<dbReference type="InterPro" id="IPR014395">
    <property type="entry name" value="Pen/GL7ACA/AHL_acylase"/>
</dbReference>
<protein>
    <submittedName>
        <fullName evidence="6">Penicillin acylase</fullName>
    </submittedName>
</protein>
<evidence type="ECO:0000256" key="2">
    <source>
        <dbReference type="ARBA" id="ARBA00022801"/>
    </source>
</evidence>
<dbReference type="OrthoDB" id="9760084at2"/>
<comment type="cofactor">
    <cofactor evidence="5">
        <name>Ca(2+)</name>
        <dbReference type="ChEBI" id="CHEBI:29108"/>
    </cofactor>
    <text evidence="5">Binds 1 Ca(2+) ion per dimer.</text>
</comment>
<feature type="binding site" evidence="5">
    <location>
        <position position="328"/>
    </location>
    <ligand>
        <name>Ca(2+)</name>
        <dbReference type="ChEBI" id="CHEBI:29108"/>
    </ligand>
</feature>
<accession>A0A1V2H4G8</accession>
<dbReference type="GO" id="GO:0046872">
    <property type="term" value="F:metal ion binding"/>
    <property type="evidence" value="ECO:0007669"/>
    <property type="project" value="UniProtKB-KW"/>
</dbReference>
<dbReference type="RefSeq" id="WP_076957164.1">
    <property type="nucleotide sequence ID" value="NZ_MLCO01000077.1"/>
</dbReference>
<organism evidence="6 7">
    <name type="scientific">Teichococcus deserti</name>
    <dbReference type="NCBI Taxonomy" id="1817963"/>
    <lineage>
        <taxon>Bacteria</taxon>
        <taxon>Pseudomonadati</taxon>
        <taxon>Pseudomonadota</taxon>
        <taxon>Alphaproteobacteria</taxon>
        <taxon>Acetobacterales</taxon>
        <taxon>Roseomonadaceae</taxon>
        <taxon>Roseomonas</taxon>
    </lineage>
</organism>
<comment type="caution">
    <text evidence="6">The sequence shown here is derived from an EMBL/GenBank/DDBJ whole genome shotgun (WGS) entry which is preliminary data.</text>
</comment>
<dbReference type="PIRSF" id="PIRSF001227">
    <property type="entry name" value="Pen_acylase"/>
    <property type="match status" value="1"/>
</dbReference>
<dbReference type="PANTHER" id="PTHR34218">
    <property type="entry name" value="PEPTIDASE S45 PENICILLIN AMIDASE"/>
    <property type="match status" value="1"/>
</dbReference>
<dbReference type="InterPro" id="IPR029055">
    <property type="entry name" value="Ntn_hydrolases_N"/>
</dbReference>